<dbReference type="PANTHER" id="PTHR47968:SF13">
    <property type="entry name" value="KINESIN-LIKE PROTEIN KIF19 ISOFORM X1"/>
    <property type="match status" value="1"/>
</dbReference>
<keyword evidence="11" id="KW-1185">Reference proteome</keyword>
<sequence>MMDSNAIQVAVRVRPLTTFEAARIPEETGDAFFMGDGGLAGGNTNSTPSKLLNVPGGSGMYGNVGGMWREVVDVVDHRTLIFDKPDPNPTRSFLSGGKQPPGAKRYRDQRYAFDRVFAKETTQDEVFDKTAKPLLPGLFDGFNATVFAYGATGCGKTHTVSGTKEDPGLIHKTMQELFRQIDESEAEWDTKVTVSFLEIYNELIRDLLSDDYPSCPRGGLSLREDEKNRVKVAGLAEKVPRSADDVLEHVLLGNSRRTCSPTHANAESSRSHAVLQVNISRRPKGGDEVDMAAGTVTTAISSATLSIIDLAGSERASATQNMGNRMKEGANINKSLLALGNCINALCMPPSRGGGQHIPYRDSKLTRLLKFSLGGNCRTVMIVCVSPCSVHLEDTGNTLKYANRAKNIVTKVSRNVNGVERNITQYLKAIEEKNATIAMLQAQLNEKTSERSVAEQRKADQARKEAEKVMSEMKSKTASYLPPMIAGASCRAMWDAAELRIEVLKKRLADINSMERGAGPAELEEKSVLEKLIGREEQTYGKNNEVQTKLRDASTQSSFMDMLLRSMQEKKFDKLEESDVVNIRLEASLQKAESSKAQLEEREKAYRASIKMQAEAMAILFGAFVRHSTKVKSSALDVRESPAVAELLDEFAREADAITASLLGMKAAPMMSPARQTSPAYREKLFLPPSLPTASLPVASLGQPSRPNKRMSLAPMPGSAVKPSPSMRRIMGPSAARIASPVRAFFSPRKRSKPPTSSFMKPKSLGTEKKKVVWRDEAGDGTINDVRHDSGMQGLGSSEDDTPPATPTPAVETEETAWIDDSEDQLSGDVSMPSLVFKTNISAKPVAKEVPAIPEWKKNRLANRTALSQLMAVSEDSSFDSFPEPKLASKNARLTAMGGPIRPGRASLAPLRPAEPLQSSSAANSRPTSASSRRTSLAGSAGPTKPKPFSFAVGNESMSTLTRPTATSAARTANASAGLNYPGSSMGPPSRRLSSAGPIRTEKKRSRTSLLPVLEDGDASIGASHSKMLFSGLLSPSKKSSPRKASRRLSIKPPIPSQLATSAYVRPANQVPTTSNSPTVAPPTLRAAMPTLSSQSKAMPASLRRLPSMASMSGNDSDRDSARSATGAPVSGLAMRPLVHMKL</sequence>
<dbReference type="AlphaFoldDB" id="A0A8K0JEU6"/>
<dbReference type="Gene3D" id="3.40.850.10">
    <property type="entry name" value="Kinesin motor domain"/>
    <property type="match status" value="1"/>
</dbReference>
<feature type="compositionally biased region" description="Low complexity" evidence="8">
    <location>
        <begin position="919"/>
        <end position="941"/>
    </location>
</feature>
<reference evidence="10" key="1">
    <citation type="submission" date="2020-04" db="EMBL/GenBank/DDBJ databases">
        <title>Analysis of mating type loci in Filobasidium floriforme.</title>
        <authorList>
            <person name="Nowrousian M."/>
        </authorList>
    </citation>
    <scope>NUCLEOTIDE SEQUENCE</scope>
    <source>
        <strain evidence="10">CBS 6242</strain>
    </source>
</reference>
<dbReference type="GO" id="GO:0007018">
    <property type="term" value="P:microtubule-based movement"/>
    <property type="evidence" value="ECO:0007669"/>
    <property type="project" value="InterPro"/>
</dbReference>
<gene>
    <name evidence="10" type="ORF">FFLO_06638</name>
</gene>
<feature type="compositionally biased region" description="Basic residues" evidence="8">
    <location>
        <begin position="1040"/>
        <end position="1050"/>
    </location>
</feature>
<evidence type="ECO:0000256" key="6">
    <source>
        <dbReference type="PROSITE-ProRule" id="PRU00283"/>
    </source>
</evidence>
<dbReference type="GO" id="GO:0005524">
    <property type="term" value="F:ATP binding"/>
    <property type="evidence" value="ECO:0007669"/>
    <property type="project" value="UniProtKB-UniRule"/>
</dbReference>
<dbReference type="GO" id="GO:0003777">
    <property type="term" value="F:microtubule motor activity"/>
    <property type="evidence" value="ECO:0007669"/>
    <property type="project" value="InterPro"/>
</dbReference>
<evidence type="ECO:0000259" key="9">
    <source>
        <dbReference type="PROSITE" id="PS50067"/>
    </source>
</evidence>
<feature type="binding site" evidence="6">
    <location>
        <begin position="150"/>
        <end position="157"/>
    </location>
    <ligand>
        <name>ATP</name>
        <dbReference type="ChEBI" id="CHEBI:30616"/>
    </ligand>
</feature>
<dbReference type="EMBL" id="JABELV010000236">
    <property type="protein sequence ID" value="KAG7527735.1"/>
    <property type="molecule type" value="Genomic_DNA"/>
</dbReference>
<feature type="region of interest" description="Disordered" evidence="8">
    <location>
        <begin position="1032"/>
        <end position="1053"/>
    </location>
</feature>
<feature type="compositionally biased region" description="Low complexity" evidence="8">
    <location>
        <begin position="959"/>
        <end position="977"/>
    </location>
</feature>
<dbReference type="Proteomes" id="UP000812966">
    <property type="component" value="Unassembled WGS sequence"/>
</dbReference>
<evidence type="ECO:0000256" key="3">
    <source>
        <dbReference type="ARBA" id="ARBA00022840"/>
    </source>
</evidence>
<keyword evidence="3 6" id="KW-0067">ATP-binding</keyword>
<dbReference type="InterPro" id="IPR001752">
    <property type="entry name" value="Kinesin_motor_dom"/>
</dbReference>
<comment type="caution">
    <text evidence="10">The sequence shown here is derived from an EMBL/GenBank/DDBJ whole genome shotgun (WGS) entry which is preliminary data.</text>
</comment>
<keyword evidence="2 6" id="KW-0547">Nucleotide-binding</keyword>
<evidence type="ECO:0000256" key="5">
    <source>
        <dbReference type="ARBA" id="ARBA00023175"/>
    </source>
</evidence>
<feature type="region of interest" description="Disordered" evidence="8">
    <location>
        <begin position="700"/>
        <end position="727"/>
    </location>
</feature>
<evidence type="ECO:0000256" key="8">
    <source>
        <dbReference type="SAM" id="MobiDB-lite"/>
    </source>
</evidence>
<evidence type="ECO:0000313" key="11">
    <source>
        <dbReference type="Proteomes" id="UP000812966"/>
    </source>
</evidence>
<keyword evidence="1" id="KW-0493">Microtubule</keyword>
<evidence type="ECO:0000313" key="10">
    <source>
        <dbReference type="EMBL" id="KAG7527735.1"/>
    </source>
</evidence>
<name>A0A8K0JEU6_9TREE</name>
<evidence type="ECO:0000256" key="1">
    <source>
        <dbReference type="ARBA" id="ARBA00022701"/>
    </source>
</evidence>
<dbReference type="SMART" id="SM00129">
    <property type="entry name" value="KISc"/>
    <property type="match status" value="1"/>
</dbReference>
<organism evidence="10 11">
    <name type="scientific">Filobasidium floriforme</name>
    <dbReference type="NCBI Taxonomy" id="5210"/>
    <lineage>
        <taxon>Eukaryota</taxon>
        <taxon>Fungi</taxon>
        <taxon>Dikarya</taxon>
        <taxon>Basidiomycota</taxon>
        <taxon>Agaricomycotina</taxon>
        <taxon>Tremellomycetes</taxon>
        <taxon>Filobasidiales</taxon>
        <taxon>Filobasidiaceae</taxon>
        <taxon>Filobasidium</taxon>
    </lineage>
</organism>
<dbReference type="OrthoDB" id="3176171at2759"/>
<evidence type="ECO:0000256" key="2">
    <source>
        <dbReference type="ARBA" id="ARBA00022741"/>
    </source>
</evidence>
<feature type="coiled-coil region" evidence="7">
    <location>
        <begin position="582"/>
        <end position="609"/>
    </location>
</feature>
<dbReference type="GO" id="GO:0008017">
    <property type="term" value="F:microtubule binding"/>
    <property type="evidence" value="ECO:0007669"/>
    <property type="project" value="InterPro"/>
</dbReference>
<feature type="region of interest" description="Disordered" evidence="8">
    <location>
        <begin position="1092"/>
        <end position="1129"/>
    </location>
</feature>
<protein>
    <recommendedName>
        <fullName evidence="9">Kinesin motor domain-containing protein</fullName>
    </recommendedName>
</protein>
<dbReference type="InterPro" id="IPR027417">
    <property type="entry name" value="P-loop_NTPase"/>
</dbReference>
<feature type="coiled-coil region" evidence="7">
    <location>
        <begin position="423"/>
        <end position="479"/>
    </location>
</feature>
<evidence type="ECO:0000256" key="7">
    <source>
        <dbReference type="SAM" id="Coils"/>
    </source>
</evidence>
<dbReference type="InterPro" id="IPR027640">
    <property type="entry name" value="Kinesin-like_fam"/>
</dbReference>
<dbReference type="Pfam" id="PF00225">
    <property type="entry name" value="Kinesin"/>
    <property type="match status" value="1"/>
</dbReference>
<dbReference type="SUPFAM" id="SSF52540">
    <property type="entry name" value="P-loop containing nucleoside triphosphate hydrolases"/>
    <property type="match status" value="1"/>
</dbReference>
<dbReference type="PROSITE" id="PS00411">
    <property type="entry name" value="KINESIN_MOTOR_1"/>
    <property type="match status" value="1"/>
</dbReference>
<keyword evidence="5 6" id="KW-0505">Motor protein</keyword>
<comment type="similarity">
    <text evidence="6">Belongs to the TRAFAC class myosin-kinesin ATPase superfamily. Kinesin family.</text>
</comment>
<proteinExistence type="inferred from homology"/>
<dbReference type="GO" id="GO:0005874">
    <property type="term" value="C:microtubule"/>
    <property type="evidence" value="ECO:0007669"/>
    <property type="project" value="UniProtKB-KW"/>
</dbReference>
<dbReference type="PANTHER" id="PTHR47968">
    <property type="entry name" value="CENTROMERE PROTEIN E"/>
    <property type="match status" value="1"/>
</dbReference>
<feature type="region of interest" description="Disordered" evidence="8">
    <location>
        <begin position="781"/>
        <end position="815"/>
    </location>
</feature>
<feature type="region of interest" description="Disordered" evidence="8">
    <location>
        <begin position="890"/>
        <end position="1006"/>
    </location>
</feature>
<dbReference type="InterPro" id="IPR019821">
    <property type="entry name" value="Kinesin_motor_CS"/>
</dbReference>
<dbReference type="InterPro" id="IPR036961">
    <property type="entry name" value="Kinesin_motor_dom_sf"/>
</dbReference>
<accession>A0A8K0JEU6</accession>
<feature type="domain" description="Kinesin motor" evidence="9">
    <location>
        <begin position="6"/>
        <end position="408"/>
    </location>
</feature>
<dbReference type="PRINTS" id="PR00380">
    <property type="entry name" value="KINESINHEAVY"/>
</dbReference>
<keyword evidence="4 7" id="KW-0175">Coiled coil</keyword>
<evidence type="ECO:0000256" key="4">
    <source>
        <dbReference type="ARBA" id="ARBA00023054"/>
    </source>
</evidence>
<dbReference type="PROSITE" id="PS50067">
    <property type="entry name" value="KINESIN_MOTOR_2"/>
    <property type="match status" value="1"/>
</dbReference>